<dbReference type="PANTHER" id="PTHR30535">
    <property type="entry name" value="VITAMIN B12-BINDING PROTEIN"/>
    <property type="match status" value="1"/>
</dbReference>
<dbReference type="GO" id="GO:0071281">
    <property type="term" value="P:cellular response to iron ion"/>
    <property type="evidence" value="ECO:0007669"/>
    <property type="project" value="TreeGrafter"/>
</dbReference>
<dbReference type="PROSITE" id="PS50983">
    <property type="entry name" value="FE_B12_PBP"/>
    <property type="match status" value="1"/>
</dbReference>
<name>A0A7D3XZ52_9BACT</name>
<protein>
    <submittedName>
        <fullName evidence="2">ABC transporter substrate-binding protein</fullName>
    </submittedName>
</protein>
<dbReference type="InterPro" id="IPR002491">
    <property type="entry name" value="ABC_transptr_periplasmic_BD"/>
</dbReference>
<proteinExistence type="predicted"/>
<dbReference type="EMBL" id="CP041345">
    <property type="protein sequence ID" value="QKG79673.1"/>
    <property type="molecule type" value="Genomic_DNA"/>
</dbReference>
<dbReference type="Pfam" id="PF01497">
    <property type="entry name" value="Peripla_BP_2"/>
    <property type="match status" value="1"/>
</dbReference>
<evidence type="ECO:0000259" key="1">
    <source>
        <dbReference type="PROSITE" id="PS50983"/>
    </source>
</evidence>
<feature type="domain" description="Fe/B12 periplasmic-binding" evidence="1">
    <location>
        <begin position="105"/>
        <end position="378"/>
    </location>
</feature>
<dbReference type="PANTHER" id="PTHR30535:SF34">
    <property type="entry name" value="MOLYBDATE-BINDING PROTEIN MOLA"/>
    <property type="match status" value="1"/>
</dbReference>
<dbReference type="InterPro" id="IPR050902">
    <property type="entry name" value="ABC_Transporter_SBP"/>
</dbReference>
<organism evidence="2 3">
    <name type="scientific">Tenuifilum thalassicum</name>
    <dbReference type="NCBI Taxonomy" id="2590900"/>
    <lineage>
        <taxon>Bacteria</taxon>
        <taxon>Pseudomonadati</taxon>
        <taxon>Bacteroidota</taxon>
        <taxon>Bacteroidia</taxon>
        <taxon>Bacteroidales</taxon>
        <taxon>Tenuifilaceae</taxon>
        <taxon>Tenuifilum</taxon>
    </lineage>
</organism>
<evidence type="ECO:0000313" key="3">
    <source>
        <dbReference type="Proteomes" id="UP000500961"/>
    </source>
</evidence>
<dbReference type="Gene3D" id="3.40.50.1980">
    <property type="entry name" value="Nitrogenase molybdenum iron protein domain"/>
    <property type="match status" value="2"/>
</dbReference>
<dbReference type="KEGG" id="ttz:FHG85_05160"/>
<dbReference type="Proteomes" id="UP000500961">
    <property type="component" value="Chromosome"/>
</dbReference>
<dbReference type="CDD" id="cd01141">
    <property type="entry name" value="TroA_d"/>
    <property type="match status" value="1"/>
</dbReference>
<dbReference type="AlphaFoldDB" id="A0A7D3XZ52"/>
<accession>A0A7D3XZ52</accession>
<evidence type="ECO:0000313" key="2">
    <source>
        <dbReference type="EMBL" id="QKG79673.1"/>
    </source>
</evidence>
<gene>
    <name evidence="2" type="ORF">FHG85_05160</name>
</gene>
<dbReference type="SUPFAM" id="SSF53807">
    <property type="entry name" value="Helical backbone' metal receptor"/>
    <property type="match status" value="1"/>
</dbReference>
<reference evidence="2 3" key="1">
    <citation type="submission" date="2019-07" db="EMBL/GenBank/DDBJ databases">
        <title>Thalassofilum flectens gen. nov., sp. nov., a novel moderate thermophilic anaerobe from a shallow sea hot spring in Kunashir Island (Russia), representing a new family in the order Bacteroidales, and proposal of Thalassofilacea fam. nov.</title>
        <authorList>
            <person name="Kochetkova T.V."/>
            <person name="Podosokorskaya O.A."/>
            <person name="Novikov A."/>
            <person name="Elcheninov A.G."/>
            <person name="Toshchakov S.V."/>
            <person name="Kublanov I.V."/>
        </authorList>
    </citation>
    <scope>NUCLEOTIDE SEQUENCE [LARGE SCALE GENOMIC DNA]</scope>
    <source>
        <strain evidence="2 3">38-H</strain>
    </source>
</reference>
<keyword evidence="3" id="KW-1185">Reference proteome</keyword>
<sequence>MLYFLMCLINLREKVFKMRIRYIIFAFTCLLLATSCNHSSKKNAVEHSRKNAEYAVGFDFEESDSKIKVSVKSNSNNIADVQTYWLTHDSSRSDSDNIITIPVKRVVCMSSTHVGYISELLSDSVIVGISGTQFVNNSRVYSRVEKGEIAEVGYGQTLNYELLSKLKPDVVFVFNVNGEATSYIEKMRELGLKVVSVPDFLENSPLGRAEWIRFFGLFLDKKDLADSIFSSVKNSYNRFKLVANSEINNKIVFLNLPYRDIWYFPGADNYFVKFIDDAGGKYCFQEIEGVSSYPMSTEVAYKVGLNSDIWLNTGDANSLNDIEQVDKRFTNFKPYQTGEVYNNNKRIGKGGGNDFWEYGAVHPELILRDIIKIIHPDLLPSDTLFFYQKLK</sequence>